<dbReference type="InterPro" id="IPR046341">
    <property type="entry name" value="SET_dom_sf"/>
</dbReference>
<protein>
    <submittedName>
        <fullName evidence="1">Uncharacterized protein</fullName>
    </submittedName>
</protein>
<organism evidence="1 2">
    <name type="scientific">Cryptolaemus montrouzieri</name>
    <dbReference type="NCBI Taxonomy" id="559131"/>
    <lineage>
        <taxon>Eukaryota</taxon>
        <taxon>Metazoa</taxon>
        <taxon>Ecdysozoa</taxon>
        <taxon>Arthropoda</taxon>
        <taxon>Hexapoda</taxon>
        <taxon>Insecta</taxon>
        <taxon>Pterygota</taxon>
        <taxon>Neoptera</taxon>
        <taxon>Endopterygota</taxon>
        <taxon>Coleoptera</taxon>
        <taxon>Polyphaga</taxon>
        <taxon>Cucujiformia</taxon>
        <taxon>Coccinelloidea</taxon>
        <taxon>Coccinellidae</taxon>
        <taxon>Scymninae</taxon>
        <taxon>Scymnini</taxon>
        <taxon>Cryptolaemus</taxon>
    </lineage>
</organism>
<dbReference type="SUPFAM" id="SSF82199">
    <property type="entry name" value="SET domain"/>
    <property type="match status" value="1"/>
</dbReference>
<gene>
    <name evidence="1" type="ORF">HHI36_021636</name>
</gene>
<dbReference type="PANTHER" id="PTHR13271:SF151">
    <property type="entry name" value="SET DOMAIN-CONTAINING PROTEIN 4"/>
    <property type="match status" value="1"/>
</dbReference>
<dbReference type="Proteomes" id="UP001516400">
    <property type="component" value="Unassembled WGS sequence"/>
</dbReference>
<reference evidence="1 2" key="1">
    <citation type="journal article" date="2021" name="BMC Biol.">
        <title>Horizontally acquired antibacterial genes associated with adaptive radiation of ladybird beetles.</title>
        <authorList>
            <person name="Li H.S."/>
            <person name="Tang X.F."/>
            <person name="Huang Y.H."/>
            <person name="Xu Z.Y."/>
            <person name="Chen M.L."/>
            <person name="Du X.Y."/>
            <person name="Qiu B.Y."/>
            <person name="Chen P.T."/>
            <person name="Zhang W."/>
            <person name="Slipinski A."/>
            <person name="Escalona H.E."/>
            <person name="Waterhouse R.M."/>
            <person name="Zwick A."/>
            <person name="Pang H."/>
        </authorList>
    </citation>
    <scope>NUCLEOTIDE SEQUENCE [LARGE SCALE GENOMIC DNA]</scope>
    <source>
        <strain evidence="1">SYSU2018</strain>
    </source>
</reference>
<dbReference type="PANTHER" id="PTHR13271">
    <property type="entry name" value="UNCHARACTERIZED PUTATIVE METHYLTRANSFERASE"/>
    <property type="match status" value="1"/>
</dbReference>
<keyword evidence="2" id="KW-1185">Reference proteome</keyword>
<comment type="caution">
    <text evidence="1">The sequence shown here is derived from an EMBL/GenBank/DDBJ whole genome shotgun (WGS) entry which is preliminary data.</text>
</comment>
<proteinExistence type="predicted"/>
<dbReference type="InterPro" id="IPR050600">
    <property type="entry name" value="SETD3_SETD6_MTase"/>
</dbReference>
<evidence type="ECO:0000313" key="2">
    <source>
        <dbReference type="Proteomes" id="UP001516400"/>
    </source>
</evidence>
<dbReference type="Gene3D" id="3.90.1410.10">
    <property type="entry name" value="set domain protein methyltransferase, domain 1"/>
    <property type="match status" value="1"/>
</dbReference>
<dbReference type="EMBL" id="JABFTP020000042">
    <property type="protein sequence ID" value="KAL3271139.1"/>
    <property type="molecule type" value="Genomic_DNA"/>
</dbReference>
<name>A0ABD2MXI0_9CUCU</name>
<sequence>MGRTKRIRTRRKTTQIIGESTDDINVLMHWMRSNNWKNTSHIKCSFFHLTGRGIHSTKKIENGDILIKVPYSLLITYSTLTESDEFMRIFKHSYKFKIQDMLAIFLIIENHKGSKSFWKDYIQSLPIIPPKLPWFSKMEEIEYFPKELKEMCVICKSNFKKVG</sequence>
<accession>A0ABD2MXI0</accession>
<dbReference type="AlphaFoldDB" id="A0ABD2MXI0"/>
<evidence type="ECO:0000313" key="1">
    <source>
        <dbReference type="EMBL" id="KAL3271139.1"/>
    </source>
</evidence>